<organism evidence="9 10">
    <name type="scientific">Achromobacter insuavis AXX-A</name>
    <dbReference type="NCBI Taxonomy" id="1003200"/>
    <lineage>
        <taxon>Bacteria</taxon>
        <taxon>Pseudomonadati</taxon>
        <taxon>Pseudomonadota</taxon>
        <taxon>Betaproteobacteria</taxon>
        <taxon>Burkholderiales</taxon>
        <taxon>Alcaligenaceae</taxon>
        <taxon>Achromobacter</taxon>
    </lineage>
</organism>
<feature type="compositionally biased region" description="Basic residues" evidence="8">
    <location>
        <begin position="333"/>
        <end position="350"/>
    </location>
</feature>
<evidence type="ECO:0000256" key="5">
    <source>
        <dbReference type="ARBA" id="ARBA00024416"/>
    </source>
</evidence>
<evidence type="ECO:0000256" key="4">
    <source>
        <dbReference type="ARBA" id="ARBA00024346"/>
    </source>
</evidence>
<evidence type="ECO:0000313" key="10">
    <source>
        <dbReference type="Proteomes" id="UP000004853"/>
    </source>
</evidence>
<keyword evidence="2" id="KW-0808">Transferase</keyword>
<dbReference type="EMBL" id="AFRQ01000009">
    <property type="protein sequence ID" value="EGP48387.1"/>
    <property type="molecule type" value="Genomic_DNA"/>
</dbReference>
<evidence type="ECO:0000256" key="3">
    <source>
        <dbReference type="ARBA" id="ARBA00024303"/>
    </source>
</evidence>
<comment type="function">
    <text evidence="3">Protein-arginine rhamnosyltransferase that catalyzes the transfer of a single rhamnose to elongation factor P (EF-P) on 'Lys-32', a modification required for EF-P-dependent rescue of polyproline stalled ribosomes.</text>
</comment>
<feature type="compositionally biased region" description="Pro residues" evidence="8">
    <location>
        <begin position="308"/>
        <end position="332"/>
    </location>
</feature>
<comment type="catalytic activity">
    <reaction evidence="7">
        <text>dTDP-beta-L-rhamnose + L-arginyl-[protein] = N(omega)-(alpha-L-rhamnosyl)-L-arginyl-[protein] + dTDP + H(+)</text>
        <dbReference type="Rhea" id="RHEA:66692"/>
        <dbReference type="Rhea" id="RHEA-COMP:10532"/>
        <dbReference type="Rhea" id="RHEA-COMP:17096"/>
        <dbReference type="ChEBI" id="CHEBI:15378"/>
        <dbReference type="ChEBI" id="CHEBI:29965"/>
        <dbReference type="ChEBI" id="CHEBI:57510"/>
        <dbReference type="ChEBI" id="CHEBI:58369"/>
        <dbReference type="ChEBI" id="CHEBI:167445"/>
    </reaction>
    <physiologicalReaction direction="left-to-right" evidence="7">
        <dbReference type="Rhea" id="RHEA:66693"/>
    </physiologicalReaction>
</comment>
<gene>
    <name evidence="9" type="ORF">AXXA_00950</name>
</gene>
<comment type="similarity">
    <text evidence="4">Belongs to the glycosyltransferase 104 family.</text>
</comment>
<keyword evidence="1" id="KW-0328">Glycosyltransferase</keyword>
<dbReference type="GO" id="GO:0106361">
    <property type="term" value="F:protein-arginine rhamnosyltransferase activity"/>
    <property type="evidence" value="ECO:0007669"/>
    <property type="project" value="InterPro"/>
</dbReference>
<evidence type="ECO:0000256" key="1">
    <source>
        <dbReference type="ARBA" id="ARBA00022676"/>
    </source>
</evidence>
<dbReference type="HOGENOM" id="CLU_060250_0_0_4"/>
<reference evidence="9 10" key="1">
    <citation type="submission" date="2011-06" db="EMBL/GenBank/DDBJ databases">
        <authorList>
            <person name="Bador J."/>
            <person name="Amoureux L."/>
            <person name="Neuwirth C."/>
        </authorList>
    </citation>
    <scope>NUCLEOTIDE SEQUENCE [LARGE SCALE GENOMIC DNA]</scope>
    <source>
        <strain evidence="9 10">AXX-A</strain>
    </source>
</reference>
<accession>F7SU58</accession>
<dbReference type="Pfam" id="PF10093">
    <property type="entry name" value="EarP"/>
    <property type="match status" value="1"/>
</dbReference>
<evidence type="ECO:0000256" key="7">
    <source>
        <dbReference type="ARBA" id="ARBA00048472"/>
    </source>
</evidence>
<dbReference type="PATRIC" id="fig|1003200.3.peg.179"/>
<protein>
    <recommendedName>
        <fullName evidence="5">Protein-arginine rhamnosyltransferase</fullName>
    </recommendedName>
    <alternativeName>
        <fullName evidence="6">EF-P arginine rhamnosyltransferase</fullName>
    </alternativeName>
</protein>
<sequence length="386" mass="42683">MQADIFCRVVDNYGDIGVCWRLARRLAHGRGWDVRLWVDDLASFARIQPGIDAGAARQRLQGVDIVRWTDTPDPALAARDVVIEAFACDPPEAFLDSMRQRHPAWINLEYLSAEAWVESCHGLPSQRPDGLVKHFFFPGFTPATGGLLREPGLSAERDAFQADPEAQAAFLRGLGVAEPLLSQRRHGARTVSLFCYPSAPVDGLAQALAADARPALLLAPEGVAPRLEAACARPGGPVVARLPFVAQPDFDRVLWCADLNFVRGEDSFVRAAWAAGRWSGRSTPRKRTCTWKSWTPGWRAIRPRKPRPPPSAPGTCPTPAPRPAPSAPPWRRPPGRPGRRRRATGTRRRPPAPIWRKIWPIFAQSWSRNARIESFLSRPGLSAPQL</sequence>
<dbReference type="eggNOG" id="COG4394">
    <property type="taxonomic scope" value="Bacteria"/>
</dbReference>
<feature type="region of interest" description="Disordered" evidence="8">
    <location>
        <begin position="298"/>
        <end position="351"/>
    </location>
</feature>
<comment type="caution">
    <text evidence="9">The sequence shown here is derived from an EMBL/GenBank/DDBJ whole genome shotgun (WGS) entry which is preliminary data.</text>
</comment>
<evidence type="ECO:0000256" key="6">
    <source>
        <dbReference type="ARBA" id="ARBA00030025"/>
    </source>
</evidence>
<dbReference type="AlphaFoldDB" id="F7SU58"/>
<evidence type="ECO:0000313" key="9">
    <source>
        <dbReference type="EMBL" id="EGP48387.1"/>
    </source>
</evidence>
<evidence type="ECO:0000256" key="2">
    <source>
        <dbReference type="ARBA" id="ARBA00022679"/>
    </source>
</evidence>
<name>F7SU58_9BURK</name>
<dbReference type="InterPro" id="IPR016633">
    <property type="entry name" value="EarP"/>
</dbReference>
<dbReference type="NCBIfam" id="TIGR03837">
    <property type="entry name" value="efp_Arg_rhamno"/>
    <property type="match status" value="1"/>
</dbReference>
<dbReference type="Proteomes" id="UP000004853">
    <property type="component" value="Unassembled WGS sequence"/>
</dbReference>
<proteinExistence type="inferred from homology"/>
<evidence type="ECO:0000256" key="8">
    <source>
        <dbReference type="SAM" id="MobiDB-lite"/>
    </source>
</evidence>